<dbReference type="EMBL" id="MNPJ01000019">
    <property type="protein sequence ID" value="OQS54472.1"/>
    <property type="molecule type" value="Genomic_DNA"/>
</dbReference>
<evidence type="ECO:0000259" key="1">
    <source>
        <dbReference type="Pfam" id="PF01217"/>
    </source>
</evidence>
<dbReference type="InterPro" id="IPR022775">
    <property type="entry name" value="AP_mu_sigma_su"/>
</dbReference>
<evidence type="ECO:0000313" key="2">
    <source>
        <dbReference type="EMBL" id="OQS54472.1"/>
    </source>
</evidence>
<comment type="caution">
    <text evidence="2">The sequence shown here is derived from an EMBL/GenBank/DDBJ whole genome shotgun (WGS) entry which is preliminary data.</text>
</comment>
<dbReference type="Proteomes" id="UP000192758">
    <property type="component" value="Unassembled WGS sequence"/>
</dbReference>
<proteinExistence type="predicted"/>
<accession>A0A1W0E5K7</accession>
<organism evidence="2 3">
    <name type="scientific">Ecytonucleospora hepatopenaei</name>
    <dbReference type="NCBI Taxonomy" id="646526"/>
    <lineage>
        <taxon>Eukaryota</taxon>
        <taxon>Fungi</taxon>
        <taxon>Fungi incertae sedis</taxon>
        <taxon>Microsporidia</taxon>
        <taxon>Enterocytozoonidae</taxon>
        <taxon>Ecytonucleospora</taxon>
    </lineage>
</organism>
<dbReference type="VEuPathDB" id="MicrosporidiaDB:EHP00_1063"/>
<protein>
    <recommendedName>
        <fullName evidence="1">AP complex mu/sigma subunit domain-containing protein</fullName>
    </recommendedName>
</protein>
<sequence>MFYFKVYFFWKFCMILSFVIFSKKRILFEKKYGDFKFLQEHAFDIIGSKGVNFLFLEKHTIVFKNINDVYLSFVIDDENEFFYLNILNIITNFITTNLFEISEKNYYLNFYQVNEVIDAFILDGIVVTVEESKIFSEINYA</sequence>
<keyword evidence="3" id="KW-1185">Reference proteome</keyword>
<dbReference type="InterPro" id="IPR011012">
    <property type="entry name" value="Longin-like_dom_sf"/>
</dbReference>
<name>A0A1W0E5K7_9MICR</name>
<dbReference type="Pfam" id="PF01217">
    <property type="entry name" value="Clat_adaptor_s"/>
    <property type="match status" value="1"/>
</dbReference>
<reference evidence="2 3" key="1">
    <citation type="journal article" date="2017" name="Environ. Microbiol.">
        <title>Decay of the glycolytic pathway and adaptation to intranuclear parasitism within Enterocytozoonidae microsporidia.</title>
        <authorList>
            <person name="Wiredu Boakye D."/>
            <person name="Jaroenlak P."/>
            <person name="Prachumwat A."/>
            <person name="Williams T.A."/>
            <person name="Bateman K.S."/>
            <person name="Itsathitphaisarn O."/>
            <person name="Sritunyalucksana K."/>
            <person name="Paszkiewicz K.H."/>
            <person name="Moore K.A."/>
            <person name="Stentiford G.D."/>
            <person name="Williams B.A."/>
        </authorList>
    </citation>
    <scope>NUCLEOTIDE SEQUENCE [LARGE SCALE GENOMIC DNA]</scope>
    <source>
        <strain evidence="2 3">TH1</strain>
    </source>
</reference>
<dbReference type="Gene3D" id="3.30.450.60">
    <property type="match status" value="1"/>
</dbReference>
<gene>
    <name evidence="2" type="ORF">EHP00_1063</name>
</gene>
<dbReference type="OrthoDB" id="2186857at2759"/>
<evidence type="ECO:0000313" key="3">
    <source>
        <dbReference type="Proteomes" id="UP000192758"/>
    </source>
</evidence>
<dbReference type="SUPFAM" id="SSF64356">
    <property type="entry name" value="SNARE-like"/>
    <property type="match status" value="1"/>
</dbReference>
<dbReference type="AlphaFoldDB" id="A0A1W0E5K7"/>
<feature type="domain" description="AP complex mu/sigma subunit" evidence="1">
    <location>
        <begin position="49"/>
        <end position="139"/>
    </location>
</feature>